<protein>
    <submittedName>
        <fullName evidence="3">Ktr system potassium uptake protein A</fullName>
    </submittedName>
</protein>
<dbReference type="EMBL" id="CCSE01000001">
    <property type="protein sequence ID" value="CDZ99293.1"/>
    <property type="molecule type" value="Genomic_DNA"/>
</dbReference>
<dbReference type="InterPro" id="IPR050721">
    <property type="entry name" value="Trk_Ktr_HKT_K-transport"/>
</dbReference>
<dbReference type="PROSITE" id="PS51202">
    <property type="entry name" value="RCK_C"/>
    <property type="match status" value="1"/>
</dbReference>
<sequence>MKKEIAVIGLGRFGGSIVMELSEMDAEVLVIDTDEARVNEYQEYYSEGIIGDSTDEAMLKSIGIHNYDNVIVAIGDNIQASILTTLILKDLGVEKVTAKAQNAYHGRVLEKIGADIVVHPERDMGRRIAHRLVSSAVVEYLEVSSSHSIIEYSANLKLENKRINDLNLKDKFGISIIAINRDNDIIVSPDGQITILTGDILILIGSDAQLNNFENTMERLK</sequence>
<dbReference type="eggNOG" id="COG0569">
    <property type="taxonomic scope" value="Bacteria"/>
</dbReference>
<evidence type="ECO:0000259" key="1">
    <source>
        <dbReference type="PROSITE" id="PS51201"/>
    </source>
</evidence>
<accession>A0A078LVR5</accession>
<dbReference type="InterPro" id="IPR036291">
    <property type="entry name" value="NAD(P)-bd_dom_sf"/>
</dbReference>
<feature type="domain" description="RCK C-terminal" evidence="2">
    <location>
        <begin position="135"/>
        <end position="219"/>
    </location>
</feature>
<evidence type="ECO:0000259" key="2">
    <source>
        <dbReference type="PROSITE" id="PS51202"/>
    </source>
</evidence>
<keyword evidence="4" id="KW-1185">Reference proteome</keyword>
<proteinExistence type="predicted"/>
<feature type="domain" description="RCK N-terminal" evidence="1">
    <location>
        <begin position="2"/>
        <end position="118"/>
    </location>
</feature>
<dbReference type="Proteomes" id="UP000044136">
    <property type="component" value="Unassembled WGS sequence"/>
</dbReference>
<dbReference type="InterPro" id="IPR006037">
    <property type="entry name" value="RCK_C"/>
</dbReference>
<dbReference type="SUPFAM" id="SSF116726">
    <property type="entry name" value="TrkA C-terminal domain-like"/>
    <property type="match status" value="1"/>
</dbReference>
<dbReference type="AlphaFoldDB" id="A0A078LVR5"/>
<dbReference type="Pfam" id="PF02254">
    <property type="entry name" value="TrkA_N"/>
    <property type="match status" value="1"/>
</dbReference>
<dbReference type="OrthoDB" id="9776294at2"/>
<dbReference type="PANTHER" id="PTHR43833:SF7">
    <property type="entry name" value="KTR SYSTEM POTASSIUM UPTAKE PROTEIN C"/>
    <property type="match status" value="1"/>
</dbReference>
<dbReference type="HOGENOM" id="CLU_046525_3_2_9"/>
<dbReference type="Gene3D" id="3.30.70.1450">
    <property type="entry name" value="Regulator of K+ conductance, C-terminal domain"/>
    <property type="match status" value="1"/>
</dbReference>
<dbReference type="Gene3D" id="3.40.50.720">
    <property type="entry name" value="NAD(P)-binding Rossmann-like Domain"/>
    <property type="match status" value="1"/>
</dbReference>
<dbReference type="STRING" id="1461582.BN1048_00392"/>
<evidence type="ECO:0000313" key="3">
    <source>
        <dbReference type="EMBL" id="CDZ99293.1"/>
    </source>
</evidence>
<dbReference type="PROSITE" id="PS51201">
    <property type="entry name" value="RCK_N"/>
    <property type="match status" value="1"/>
</dbReference>
<gene>
    <name evidence="3" type="primary">ktrA_1</name>
    <name evidence="3" type="ORF">BN1048_00392</name>
</gene>
<organism evidence="3 4">
    <name type="scientific">Jeotgalicoccus saudimassiliensis</name>
    <dbReference type="NCBI Taxonomy" id="1461582"/>
    <lineage>
        <taxon>Bacteria</taxon>
        <taxon>Bacillati</taxon>
        <taxon>Bacillota</taxon>
        <taxon>Bacilli</taxon>
        <taxon>Bacillales</taxon>
        <taxon>Staphylococcaceae</taxon>
        <taxon>Jeotgalicoccus</taxon>
    </lineage>
</organism>
<dbReference type="PANTHER" id="PTHR43833">
    <property type="entry name" value="POTASSIUM CHANNEL PROTEIN 2-RELATED-RELATED"/>
    <property type="match status" value="1"/>
</dbReference>
<dbReference type="GO" id="GO:0008324">
    <property type="term" value="F:monoatomic cation transmembrane transporter activity"/>
    <property type="evidence" value="ECO:0007669"/>
    <property type="project" value="InterPro"/>
</dbReference>
<dbReference type="Pfam" id="PF02080">
    <property type="entry name" value="TrkA_C"/>
    <property type="match status" value="1"/>
</dbReference>
<dbReference type="InterPro" id="IPR036721">
    <property type="entry name" value="RCK_C_sf"/>
</dbReference>
<dbReference type="SUPFAM" id="SSF51735">
    <property type="entry name" value="NAD(P)-binding Rossmann-fold domains"/>
    <property type="match status" value="1"/>
</dbReference>
<name>A0A078LVR5_9STAP</name>
<dbReference type="RefSeq" id="WP_035807873.1">
    <property type="nucleotide sequence ID" value="NZ_CCSE01000001.1"/>
</dbReference>
<dbReference type="GO" id="GO:0006813">
    <property type="term" value="P:potassium ion transport"/>
    <property type="evidence" value="ECO:0007669"/>
    <property type="project" value="InterPro"/>
</dbReference>
<dbReference type="InterPro" id="IPR003148">
    <property type="entry name" value="RCK_N"/>
</dbReference>
<reference evidence="3 4" key="1">
    <citation type="submission" date="2014-07" db="EMBL/GenBank/DDBJ databases">
        <authorList>
            <person name="Urmite Genomes Urmite Genomes"/>
        </authorList>
    </citation>
    <scope>NUCLEOTIDE SEQUENCE [LARGE SCALE GENOMIC DNA]</scope>
    <source>
        <strain evidence="3 4">13MG44_air</strain>
    </source>
</reference>
<evidence type="ECO:0000313" key="4">
    <source>
        <dbReference type="Proteomes" id="UP000044136"/>
    </source>
</evidence>